<dbReference type="GO" id="GO:0071916">
    <property type="term" value="F:dipeptide transmembrane transporter activity"/>
    <property type="evidence" value="ECO:0007669"/>
    <property type="project" value="TreeGrafter"/>
</dbReference>
<dbReference type="CDD" id="cd06261">
    <property type="entry name" value="TM_PBP2"/>
    <property type="match status" value="1"/>
</dbReference>
<evidence type="ECO:0000256" key="2">
    <source>
        <dbReference type="ARBA" id="ARBA00022448"/>
    </source>
</evidence>
<feature type="transmembrane region" description="Helical" evidence="7">
    <location>
        <begin position="12"/>
        <end position="29"/>
    </location>
</feature>
<feature type="transmembrane region" description="Helical" evidence="7">
    <location>
        <begin position="100"/>
        <end position="121"/>
    </location>
</feature>
<accession>A0A2A6FTH4</accession>
<evidence type="ECO:0000313" key="9">
    <source>
        <dbReference type="EMBL" id="PDQ35921.1"/>
    </source>
</evidence>
<comment type="subcellular location">
    <subcellularLocation>
        <location evidence="1 7">Cell membrane</location>
        <topology evidence="1 7">Multi-pass membrane protein</topology>
    </subcellularLocation>
</comment>
<keyword evidence="4 7" id="KW-0812">Transmembrane</keyword>
<dbReference type="AlphaFoldDB" id="A0A2A6FTH4"/>
<protein>
    <submittedName>
        <fullName evidence="9">Peptide ABC transporter permease</fullName>
    </submittedName>
</protein>
<dbReference type="GO" id="GO:0005886">
    <property type="term" value="C:plasma membrane"/>
    <property type="evidence" value="ECO:0007669"/>
    <property type="project" value="UniProtKB-SubCell"/>
</dbReference>
<proteinExistence type="inferred from homology"/>
<evidence type="ECO:0000256" key="4">
    <source>
        <dbReference type="ARBA" id="ARBA00022692"/>
    </source>
</evidence>
<organism evidence="9 10">
    <name type="scientific">Candidatus Lumbricidiphila eiseniae</name>
    <dbReference type="NCBI Taxonomy" id="1969409"/>
    <lineage>
        <taxon>Bacteria</taxon>
        <taxon>Bacillati</taxon>
        <taxon>Actinomycetota</taxon>
        <taxon>Actinomycetes</taxon>
        <taxon>Micrococcales</taxon>
        <taxon>Microbacteriaceae</taxon>
        <taxon>Candidatus Lumbricidiphila</taxon>
    </lineage>
</organism>
<dbReference type="InterPro" id="IPR035906">
    <property type="entry name" value="MetI-like_sf"/>
</dbReference>
<feature type="transmembrane region" description="Helical" evidence="7">
    <location>
        <begin position="300"/>
        <end position="321"/>
    </location>
</feature>
<name>A0A2A6FTH4_9MICO</name>
<dbReference type="PANTHER" id="PTHR43163:SF8">
    <property type="entry name" value="D,D-DIPEPTIDE TRANSPORT SYSTEM PERMEASE PROTEIN DDPB-RELATED"/>
    <property type="match status" value="1"/>
</dbReference>
<keyword evidence="3" id="KW-1003">Cell membrane</keyword>
<keyword evidence="5 7" id="KW-1133">Transmembrane helix</keyword>
<sequence length="335" mass="35791">MPFVFQRVFSMIPTLAGVVVGIFLITRVLPGDPARTLAGEQAAPSILAKLREHMGLDKPLWQQFVDYTAGLFRGDLGYAWHTGHPVAEDFATRFPATVELGIAALFIGVIAGIPLGVLSAVKHGRFIDHVTRVISLVGASMPLFWLGLLVIWLCYSQLGWAPAPVGRLGDDVQPPTHITGLYLLDSILTGDTMALGNSFAHLIWPALVLSVGAIAMISRMTRSAMLEVLGQDYIRTAHAKGLSPTTVVSVHALKNAAPAITTIVGLELGQLLGGAVITETIFSWPGIGGYVTKSIDATDYAPVQAITLLAAVIYLVVNLLVDLSQGMFDPRVRHG</sequence>
<dbReference type="Proteomes" id="UP000219994">
    <property type="component" value="Unassembled WGS sequence"/>
</dbReference>
<dbReference type="Gene3D" id="1.10.3720.10">
    <property type="entry name" value="MetI-like"/>
    <property type="match status" value="1"/>
</dbReference>
<evidence type="ECO:0000313" key="10">
    <source>
        <dbReference type="Proteomes" id="UP000219994"/>
    </source>
</evidence>
<feature type="transmembrane region" description="Helical" evidence="7">
    <location>
        <begin position="133"/>
        <end position="158"/>
    </location>
</feature>
<keyword evidence="2 7" id="KW-0813">Transport</keyword>
<evidence type="ECO:0000256" key="7">
    <source>
        <dbReference type="RuleBase" id="RU363032"/>
    </source>
</evidence>
<gene>
    <name evidence="9" type="ORF">B5766_03335</name>
</gene>
<comment type="similarity">
    <text evidence="7">Belongs to the binding-protein-dependent transport system permease family.</text>
</comment>
<feature type="domain" description="ABC transmembrane type-1" evidence="8">
    <location>
        <begin position="94"/>
        <end position="321"/>
    </location>
</feature>
<evidence type="ECO:0000256" key="5">
    <source>
        <dbReference type="ARBA" id="ARBA00022989"/>
    </source>
</evidence>
<dbReference type="EMBL" id="NAEP01000024">
    <property type="protein sequence ID" value="PDQ35921.1"/>
    <property type="molecule type" value="Genomic_DNA"/>
</dbReference>
<dbReference type="InterPro" id="IPR000515">
    <property type="entry name" value="MetI-like"/>
</dbReference>
<comment type="caution">
    <text evidence="9">The sequence shown here is derived from an EMBL/GenBank/DDBJ whole genome shotgun (WGS) entry which is preliminary data.</text>
</comment>
<evidence type="ECO:0000256" key="6">
    <source>
        <dbReference type="ARBA" id="ARBA00023136"/>
    </source>
</evidence>
<evidence type="ECO:0000256" key="1">
    <source>
        <dbReference type="ARBA" id="ARBA00004651"/>
    </source>
</evidence>
<dbReference type="SUPFAM" id="SSF161098">
    <property type="entry name" value="MetI-like"/>
    <property type="match status" value="1"/>
</dbReference>
<keyword evidence="6 7" id="KW-0472">Membrane</keyword>
<dbReference type="PANTHER" id="PTHR43163">
    <property type="entry name" value="DIPEPTIDE TRANSPORT SYSTEM PERMEASE PROTEIN DPPB-RELATED"/>
    <property type="match status" value="1"/>
</dbReference>
<reference evidence="10" key="1">
    <citation type="submission" date="2017-03" db="EMBL/GenBank/DDBJ databases">
        <authorList>
            <person name="Lund M.B."/>
        </authorList>
    </citation>
    <scope>NUCLEOTIDE SEQUENCE [LARGE SCALE GENOMIC DNA]</scope>
</reference>
<dbReference type="PROSITE" id="PS50928">
    <property type="entry name" value="ABC_TM1"/>
    <property type="match status" value="1"/>
</dbReference>
<evidence type="ECO:0000259" key="8">
    <source>
        <dbReference type="PROSITE" id="PS50928"/>
    </source>
</evidence>
<dbReference type="InterPro" id="IPR045621">
    <property type="entry name" value="BPD_transp_1_N"/>
</dbReference>
<evidence type="ECO:0000256" key="3">
    <source>
        <dbReference type="ARBA" id="ARBA00022475"/>
    </source>
</evidence>
<dbReference type="Pfam" id="PF00528">
    <property type="entry name" value="BPD_transp_1"/>
    <property type="match status" value="1"/>
</dbReference>
<feature type="transmembrane region" description="Helical" evidence="7">
    <location>
        <begin position="198"/>
        <end position="217"/>
    </location>
</feature>
<dbReference type="Pfam" id="PF19300">
    <property type="entry name" value="BPD_transp_1_N"/>
    <property type="match status" value="1"/>
</dbReference>